<organism evidence="16 17">
    <name type="scientific">Apiospora kogelbergensis</name>
    <dbReference type="NCBI Taxonomy" id="1337665"/>
    <lineage>
        <taxon>Eukaryota</taxon>
        <taxon>Fungi</taxon>
        <taxon>Dikarya</taxon>
        <taxon>Ascomycota</taxon>
        <taxon>Pezizomycotina</taxon>
        <taxon>Sordariomycetes</taxon>
        <taxon>Xylariomycetidae</taxon>
        <taxon>Amphisphaeriales</taxon>
        <taxon>Apiosporaceae</taxon>
        <taxon>Apiospora</taxon>
    </lineage>
</organism>
<dbReference type="GO" id="GO:0005789">
    <property type="term" value="C:endoplasmic reticulum membrane"/>
    <property type="evidence" value="ECO:0007669"/>
    <property type="project" value="UniProtKB-SubCell"/>
</dbReference>
<protein>
    <recommendedName>
        <fullName evidence="4 13">GPI ethanolamine phosphate transferase 2</fullName>
    </recommendedName>
</protein>
<feature type="transmembrane region" description="Helical" evidence="13">
    <location>
        <begin position="870"/>
        <end position="891"/>
    </location>
</feature>
<evidence type="ECO:0000256" key="6">
    <source>
        <dbReference type="ARBA" id="ARBA00022679"/>
    </source>
</evidence>
<evidence type="ECO:0000313" key="16">
    <source>
        <dbReference type="EMBL" id="KAK8123279.1"/>
    </source>
</evidence>
<keyword evidence="11" id="KW-0325">Glycoprotein</keyword>
<dbReference type="EMBL" id="JAQQWP010000003">
    <property type="protein sequence ID" value="KAK8123279.1"/>
    <property type="molecule type" value="Genomic_DNA"/>
</dbReference>
<evidence type="ECO:0000256" key="8">
    <source>
        <dbReference type="ARBA" id="ARBA00022824"/>
    </source>
</evidence>
<sequence>MRRSQNGFYLSTALLVAANLLIPVAVYIFAKGFFPYKPLLPGLAQYEELPQDGSQPTPPFDRLVFMVVDALRSDFVYTDGTGFQYTRSLIKDGVAMPFTAHATSPTVTMPRLKAITTGSIPSFLDVILNLDEADTSSQLSAQDSWLAQMKAKKTGKLVLYGDDTWLKLFPDTFDRADGTSSFFVSDFTEVDNNVTRHIMPELRQDDWNTMVLHYLGLDHIGHKSGPRSVNMVPKQREMDGIVRSIYGAIVSQPHLQSTLLVLCGDHGMNDAGNHGASSAGETSPALVFMSPKLKSIAKPATVPAPFNEEFQYYSKVDQSDLAPTLGALLGFPVPKNNLGAFIRDFLPLWSNRHDQVHLLLSNAKQIFDIIATASGVSLMTDYASSACEVLPTVAEELACELQIISRSVNSKSSDDLEERLFMWLQRAQELMSSMASNYDMSKLIQGGATATLALTLAMASLIFVSDCRWTLLPFAAITILYGIMMFASSYVEEEHHFWYWSASAWLLYVTISRYDRANRRRHTPAITAVMVLVVMRLIRGWNQTGQKFAGEPDIVKLSMTSNPQLLWCLSITTYLTTAVKLGDGLEGLPRGFSVALVTVLIASALAFKVAFCNEDSPELVVGFVETVLGYLGEASLVSRAQAVFAILALSSVYPAYSLLTQPYGKSRLRGKFMKIKSRHIDMKTLHHLYTVLALTQSRVTNLPLFLLFQVLQSFLERLAPGLETAEISTTSLVLQLASFFAKGGTNAISSIDLSNAYNGISGYNVVAVGILTFVSNFAGPIWWASATNVLLLQRRLPAATNSAGATGGTAGTTSGSGEGRGRGRGVYHQHIALWTLFVAASLGFVMAACTALRTHLFIWTVFSPKYLYSMAWSLGQHLSVNVGLGGLLYWLGTR</sequence>
<feature type="transmembrane region" description="Helical" evidence="13">
    <location>
        <begin position="831"/>
        <end position="858"/>
    </location>
</feature>
<feature type="transmembrane region" description="Helical" evidence="13">
    <location>
        <begin position="471"/>
        <end position="491"/>
    </location>
</feature>
<evidence type="ECO:0000256" key="9">
    <source>
        <dbReference type="ARBA" id="ARBA00022989"/>
    </source>
</evidence>
<comment type="function">
    <text evidence="12 13">Ethanolamine phosphate transferase involved in glycosylphosphatidylinositol-anchor biosynthesis. Transfers ethanolamine phosphate to the GPI second mannose.</text>
</comment>
<feature type="transmembrane region" description="Helical" evidence="13">
    <location>
        <begin position="685"/>
        <end position="708"/>
    </location>
</feature>
<dbReference type="Proteomes" id="UP001392437">
    <property type="component" value="Unassembled WGS sequence"/>
</dbReference>
<keyword evidence="10 13" id="KW-0472">Membrane</keyword>
<evidence type="ECO:0000256" key="10">
    <source>
        <dbReference type="ARBA" id="ARBA00023136"/>
    </source>
</evidence>
<feature type="transmembrane region" description="Helical" evidence="13">
    <location>
        <begin position="594"/>
        <end position="611"/>
    </location>
</feature>
<dbReference type="InterPro" id="IPR037674">
    <property type="entry name" value="PIG-G_N"/>
</dbReference>
<comment type="pathway">
    <text evidence="2 13">Glycolipid biosynthesis; glycosylphosphatidylinositol-anchor biosynthesis.</text>
</comment>
<dbReference type="GO" id="GO:0051267">
    <property type="term" value="F:CP2 mannose-ethanolamine phosphotransferase activity"/>
    <property type="evidence" value="ECO:0007669"/>
    <property type="project" value="TreeGrafter"/>
</dbReference>
<comment type="subcellular location">
    <subcellularLocation>
        <location evidence="1 13">Endoplasmic reticulum membrane</location>
        <topology evidence="1 13">Multi-pass membrane protein</topology>
    </subcellularLocation>
</comment>
<dbReference type="GO" id="GO:0006506">
    <property type="term" value="P:GPI anchor biosynthetic process"/>
    <property type="evidence" value="ECO:0007669"/>
    <property type="project" value="UniProtKB-KW"/>
</dbReference>
<dbReference type="AlphaFoldDB" id="A0AAW0R2X9"/>
<evidence type="ECO:0000256" key="5">
    <source>
        <dbReference type="ARBA" id="ARBA00022502"/>
    </source>
</evidence>
<keyword evidence="6 13" id="KW-0808">Transferase</keyword>
<feature type="domain" description="GPI ethanolamine phosphate transferase 2 C-terminal" evidence="15">
    <location>
        <begin position="435"/>
        <end position="893"/>
    </location>
</feature>
<keyword evidence="9 13" id="KW-1133">Transmembrane helix</keyword>
<keyword evidence="5 13" id="KW-0337">GPI-anchor biosynthesis</keyword>
<dbReference type="FunFam" id="3.40.720.10:FF:000045">
    <property type="entry name" value="GPI ethanolamine phosphate transferase 2"/>
    <property type="match status" value="1"/>
</dbReference>
<dbReference type="InterPro" id="IPR017850">
    <property type="entry name" value="Alkaline_phosphatase_core_sf"/>
</dbReference>
<evidence type="ECO:0000256" key="12">
    <source>
        <dbReference type="ARBA" id="ARBA00056729"/>
    </source>
</evidence>
<keyword evidence="17" id="KW-1185">Reference proteome</keyword>
<evidence type="ECO:0000313" key="17">
    <source>
        <dbReference type="Proteomes" id="UP001392437"/>
    </source>
</evidence>
<keyword evidence="7 13" id="KW-0812">Transmembrane</keyword>
<dbReference type="SUPFAM" id="SSF53649">
    <property type="entry name" value="Alkaline phosphatase-like"/>
    <property type="match status" value="1"/>
</dbReference>
<dbReference type="Pfam" id="PF01663">
    <property type="entry name" value="Phosphodiest"/>
    <property type="match status" value="1"/>
</dbReference>
<accession>A0AAW0R2X9</accession>
<evidence type="ECO:0000256" key="7">
    <source>
        <dbReference type="ARBA" id="ARBA00022692"/>
    </source>
</evidence>
<evidence type="ECO:0000256" key="2">
    <source>
        <dbReference type="ARBA" id="ARBA00004687"/>
    </source>
</evidence>
<keyword evidence="8 13" id="KW-0256">Endoplasmic reticulum</keyword>
<evidence type="ECO:0000256" key="13">
    <source>
        <dbReference type="RuleBase" id="RU367106"/>
    </source>
</evidence>
<evidence type="ECO:0000256" key="4">
    <source>
        <dbReference type="ARBA" id="ARBA00020830"/>
    </source>
</evidence>
<dbReference type="PANTHER" id="PTHR23072:SF0">
    <property type="entry name" value="GPI ETHANOLAMINE PHOSPHATE TRANSFERASE 2"/>
    <property type="match status" value="1"/>
</dbReference>
<feature type="region of interest" description="Disordered" evidence="14">
    <location>
        <begin position="801"/>
        <end position="821"/>
    </location>
</feature>
<feature type="transmembrane region" description="Helical" evidence="13">
    <location>
        <begin position="497"/>
        <end position="514"/>
    </location>
</feature>
<comment type="caution">
    <text evidence="16">The sequence shown here is derived from an EMBL/GenBank/DDBJ whole genome shotgun (WGS) entry which is preliminary data.</text>
</comment>
<feature type="transmembrane region" description="Helical" evidence="13">
    <location>
        <begin position="763"/>
        <end position="785"/>
    </location>
</feature>
<proteinExistence type="inferred from homology"/>
<dbReference type="Gene3D" id="3.40.720.10">
    <property type="entry name" value="Alkaline Phosphatase, subunit A"/>
    <property type="match status" value="1"/>
</dbReference>
<feature type="transmembrane region" description="Helical" evidence="13">
    <location>
        <begin position="526"/>
        <end position="544"/>
    </location>
</feature>
<name>A0AAW0R2X9_9PEZI</name>
<comment type="similarity">
    <text evidence="3 13">Belongs to the PIGG/PIGN/PIGO family. PIGG subfamily.</text>
</comment>
<dbReference type="Pfam" id="PF19316">
    <property type="entry name" value="PIGO_PIGG"/>
    <property type="match status" value="1"/>
</dbReference>
<feature type="transmembrane region" description="Helical" evidence="13">
    <location>
        <begin position="642"/>
        <end position="664"/>
    </location>
</feature>
<feature type="transmembrane region" description="Helical" evidence="13">
    <location>
        <begin position="7"/>
        <end position="30"/>
    </location>
</feature>
<evidence type="ECO:0000256" key="11">
    <source>
        <dbReference type="ARBA" id="ARBA00023180"/>
    </source>
</evidence>
<dbReference type="InterPro" id="IPR002591">
    <property type="entry name" value="Phosphodiest/P_Trfase"/>
</dbReference>
<feature type="transmembrane region" description="Helical" evidence="13">
    <location>
        <begin position="443"/>
        <end position="464"/>
    </location>
</feature>
<dbReference type="InterPro" id="IPR039527">
    <property type="entry name" value="PIGG/GPI7"/>
</dbReference>
<evidence type="ECO:0000256" key="3">
    <source>
        <dbReference type="ARBA" id="ARBA00005315"/>
    </source>
</evidence>
<gene>
    <name evidence="16" type="ORF">PG999_003197</name>
</gene>
<evidence type="ECO:0000256" key="1">
    <source>
        <dbReference type="ARBA" id="ARBA00004477"/>
    </source>
</evidence>
<dbReference type="PANTHER" id="PTHR23072">
    <property type="entry name" value="PHOSPHATIDYLINOSITOL GLYCAN-RELATED"/>
    <property type="match status" value="1"/>
</dbReference>
<dbReference type="InterPro" id="IPR045687">
    <property type="entry name" value="PIGG/GPI7_C"/>
</dbReference>
<reference evidence="16 17" key="1">
    <citation type="submission" date="2023-01" db="EMBL/GenBank/DDBJ databases">
        <title>Analysis of 21 Apiospora genomes using comparative genomics revels a genus with tremendous synthesis potential of carbohydrate active enzymes and secondary metabolites.</title>
        <authorList>
            <person name="Sorensen T."/>
        </authorList>
    </citation>
    <scope>NUCLEOTIDE SEQUENCE [LARGE SCALE GENOMIC DNA]</scope>
    <source>
        <strain evidence="16 17">CBS 117206</strain>
    </source>
</reference>
<evidence type="ECO:0000256" key="14">
    <source>
        <dbReference type="SAM" id="MobiDB-lite"/>
    </source>
</evidence>
<evidence type="ECO:0000259" key="15">
    <source>
        <dbReference type="Pfam" id="PF19316"/>
    </source>
</evidence>
<feature type="compositionally biased region" description="Gly residues" evidence="14">
    <location>
        <begin position="805"/>
        <end position="818"/>
    </location>
</feature>
<dbReference type="CDD" id="cd16024">
    <property type="entry name" value="GPI_EPT_2"/>
    <property type="match status" value="1"/>
</dbReference>